<feature type="transmembrane region" description="Helical" evidence="6">
    <location>
        <begin position="20"/>
        <end position="42"/>
    </location>
</feature>
<dbReference type="RefSeq" id="XP_022577179.1">
    <property type="nucleotide sequence ID" value="XM_022722059.1"/>
</dbReference>
<evidence type="ECO:0000256" key="6">
    <source>
        <dbReference type="SAM" id="Phobius"/>
    </source>
</evidence>
<evidence type="ECO:0000313" key="9">
    <source>
        <dbReference type="Proteomes" id="UP000184188"/>
    </source>
</evidence>
<dbReference type="PANTHER" id="PTHR33048">
    <property type="entry name" value="PTH11-LIKE INTEGRAL MEMBRANE PROTEIN (AFU_ORTHOLOGUE AFUA_5G11245)"/>
    <property type="match status" value="1"/>
</dbReference>
<name>A0A1L9S681_9EURO</name>
<dbReference type="AlphaFoldDB" id="A0A1L9S681"/>
<feature type="transmembrane region" description="Helical" evidence="6">
    <location>
        <begin position="111"/>
        <end position="130"/>
    </location>
</feature>
<reference evidence="9" key="1">
    <citation type="journal article" date="2017" name="Genome Biol.">
        <title>Comparative genomics reveals high biological diversity and specific adaptations in the industrially and medically important fungal genus Aspergillus.</title>
        <authorList>
            <person name="de Vries R.P."/>
            <person name="Riley R."/>
            <person name="Wiebenga A."/>
            <person name="Aguilar-Osorio G."/>
            <person name="Amillis S."/>
            <person name="Uchima C.A."/>
            <person name="Anderluh G."/>
            <person name="Asadollahi M."/>
            <person name="Askin M."/>
            <person name="Barry K."/>
            <person name="Battaglia E."/>
            <person name="Bayram O."/>
            <person name="Benocci T."/>
            <person name="Braus-Stromeyer S.A."/>
            <person name="Caldana C."/>
            <person name="Canovas D."/>
            <person name="Cerqueira G.C."/>
            <person name="Chen F."/>
            <person name="Chen W."/>
            <person name="Choi C."/>
            <person name="Clum A."/>
            <person name="Dos Santos R.A."/>
            <person name="Damasio A.R."/>
            <person name="Diallinas G."/>
            <person name="Emri T."/>
            <person name="Fekete E."/>
            <person name="Flipphi M."/>
            <person name="Freyberg S."/>
            <person name="Gallo A."/>
            <person name="Gournas C."/>
            <person name="Habgood R."/>
            <person name="Hainaut M."/>
            <person name="Harispe M.L."/>
            <person name="Henrissat B."/>
            <person name="Hilden K.S."/>
            <person name="Hope R."/>
            <person name="Hossain A."/>
            <person name="Karabika E."/>
            <person name="Karaffa L."/>
            <person name="Karanyi Z."/>
            <person name="Krasevec N."/>
            <person name="Kuo A."/>
            <person name="Kusch H."/>
            <person name="LaButti K."/>
            <person name="Lagendijk E.L."/>
            <person name="Lapidus A."/>
            <person name="Levasseur A."/>
            <person name="Lindquist E."/>
            <person name="Lipzen A."/>
            <person name="Logrieco A.F."/>
            <person name="MacCabe A."/>
            <person name="Maekelae M.R."/>
            <person name="Malavazi I."/>
            <person name="Melin P."/>
            <person name="Meyer V."/>
            <person name="Mielnichuk N."/>
            <person name="Miskei M."/>
            <person name="Molnar A.P."/>
            <person name="Mule G."/>
            <person name="Ngan C.Y."/>
            <person name="Orejas M."/>
            <person name="Orosz E."/>
            <person name="Ouedraogo J.P."/>
            <person name="Overkamp K.M."/>
            <person name="Park H.-S."/>
            <person name="Perrone G."/>
            <person name="Piumi F."/>
            <person name="Punt P.J."/>
            <person name="Ram A.F."/>
            <person name="Ramon A."/>
            <person name="Rauscher S."/>
            <person name="Record E."/>
            <person name="Riano-Pachon D.M."/>
            <person name="Robert V."/>
            <person name="Roehrig J."/>
            <person name="Ruller R."/>
            <person name="Salamov A."/>
            <person name="Salih N.S."/>
            <person name="Samson R.A."/>
            <person name="Sandor E."/>
            <person name="Sanguinetti M."/>
            <person name="Schuetze T."/>
            <person name="Sepcic K."/>
            <person name="Shelest E."/>
            <person name="Sherlock G."/>
            <person name="Sophianopoulou V."/>
            <person name="Squina F.M."/>
            <person name="Sun H."/>
            <person name="Susca A."/>
            <person name="Todd R.B."/>
            <person name="Tsang A."/>
            <person name="Unkles S.E."/>
            <person name="van de Wiele N."/>
            <person name="van Rossen-Uffink D."/>
            <person name="Oliveira J.V."/>
            <person name="Vesth T.C."/>
            <person name="Visser J."/>
            <person name="Yu J.-H."/>
            <person name="Zhou M."/>
            <person name="Andersen M.R."/>
            <person name="Archer D.B."/>
            <person name="Baker S.E."/>
            <person name="Benoit I."/>
            <person name="Brakhage A.A."/>
            <person name="Braus G.H."/>
            <person name="Fischer R."/>
            <person name="Frisvad J.C."/>
            <person name="Goldman G.H."/>
            <person name="Houbraken J."/>
            <person name="Oakley B."/>
            <person name="Pocsi I."/>
            <person name="Scazzocchio C."/>
            <person name="Seiboth B."/>
            <person name="vanKuyk P.A."/>
            <person name="Wortman J."/>
            <person name="Dyer P.S."/>
            <person name="Grigoriev I.V."/>
        </authorList>
    </citation>
    <scope>NUCLEOTIDE SEQUENCE [LARGE SCALE GENOMIC DNA]</scope>
    <source>
        <strain evidence="9">CBS 506.65</strain>
    </source>
</reference>
<comment type="similarity">
    <text evidence="5">Belongs to the SAT4 family.</text>
</comment>
<dbReference type="Proteomes" id="UP000184188">
    <property type="component" value="Unassembled WGS sequence"/>
</dbReference>
<dbReference type="InterPro" id="IPR052337">
    <property type="entry name" value="SAT4-like"/>
</dbReference>
<evidence type="ECO:0000256" key="2">
    <source>
        <dbReference type="ARBA" id="ARBA00022692"/>
    </source>
</evidence>
<feature type="transmembrane region" description="Helical" evidence="6">
    <location>
        <begin position="142"/>
        <end position="164"/>
    </location>
</feature>
<evidence type="ECO:0000259" key="7">
    <source>
        <dbReference type="Pfam" id="PF20684"/>
    </source>
</evidence>
<keyword evidence="3 6" id="KW-1133">Transmembrane helix</keyword>
<feature type="transmembrane region" description="Helical" evidence="6">
    <location>
        <begin position="184"/>
        <end position="208"/>
    </location>
</feature>
<dbReference type="STRING" id="1073090.A0A1L9S681"/>
<sequence>MVRKVSRYSYSYQFHSGYISALNVLQLLYIFEIFYVLNLLLIKLSILALYRRIFTDVSRFFRIGALICASVALAWALAFIPAAIFQCTPVAKAWEAVDREQGPGHCIQLKIGFYCVALPNILTDLAILALPVRICWQLHGSILYRLSIISIFLLGAFVVGVSLYRFTTLFAYSTRNVSGTIAPATVWSVIECAVAIICASLPTLMPLVRLLSCRGRRLSHSSAESSQRRGFCRKQTS</sequence>
<dbReference type="EMBL" id="KV878357">
    <property type="protein sequence ID" value="OJJ42669.1"/>
    <property type="molecule type" value="Genomic_DNA"/>
</dbReference>
<evidence type="ECO:0000256" key="3">
    <source>
        <dbReference type="ARBA" id="ARBA00022989"/>
    </source>
</evidence>
<evidence type="ECO:0000256" key="5">
    <source>
        <dbReference type="ARBA" id="ARBA00038359"/>
    </source>
</evidence>
<protein>
    <recommendedName>
        <fullName evidence="7">Rhodopsin domain-containing protein</fullName>
    </recommendedName>
</protein>
<dbReference type="InterPro" id="IPR049326">
    <property type="entry name" value="Rhodopsin_dom_fungi"/>
</dbReference>
<dbReference type="GeneID" id="34608524"/>
<keyword evidence="2 6" id="KW-0812">Transmembrane</keyword>
<dbReference type="OrthoDB" id="10017208at2759"/>
<evidence type="ECO:0000256" key="1">
    <source>
        <dbReference type="ARBA" id="ARBA00004141"/>
    </source>
</evidence>
<comment type="subcellular location">
    <subcellularLocation>
        <location evidence="1">Membrane</location>
        <topology evidence="1">Multi-pass membrane protein</topology>
    </subcellularLocation>
</comment>
<dbReference type="Pfam" id="PF20684">
    <property type="entry name" value="Fung_rhodopsin"/>
    <property type="match status" value="1"/>
</dbReference>
<feature type="domain" description="Rhodopsin" evidence="7">
    <location>
        <begin position="23"/>
        <end position="209"/>
    </location>
</feature>
<gene>
    <name evidence="8" type="ORF">ASPZODRAFT_1285768</name>
</gene>
<dbReference type="PANTHER" id="PTHR33048:SF47">
    <property type="entry name" value="INTEGRAL MEMBRANE PROTEIN-RELATED"/>
    <property type="match status" value="1"/>
</dbReference>
<keyword evidence="9" id="KW-1185">Reference proteome</keyword>
<organism evidence="8 9">
    <name type="scientific">Penicilliopsis zonata CBS 506.65</name>
    <dbReference type="NCBI Taxonomy" id="1073090"/>
    <lineage>
        <taxon>Eukaryota</taxon>
        <taxon>Fungi</taxon>
        <taxon>Dikarya</taxon>
        <taxon>Ascomycota</taxon>
        <taxon>Pezizomycotina</taxon>
        <taxon>Eurotiomycetes</taxon>
        <taxon>Eurotiomycetidae</taxon>
        <taxon>Eurotiales</taxon>
        <taxon>Aspergillaceae</taxon>
        <taxon>Penicilliopsis</taxon>
    </lineage>
</organism>
<evidence type="ECO:0000256" key="4">
    <source>
        <dbReference type="ARBA" id="ARBA00023136"/>
    </source>
</evidence>
<feature type="transmembrane region" description="Helical" evidence="6">
    <location>
        <begin position="63"/>
        <end position="85"/>
    </location>
</feature>
<dbReference type="GO" id="GO:0016020">
    <property type="term" value="C:membrane"/>
    <property type="evidence" value="ECO:0007669"/>
    <property type="project" value="UniProtKB-SubCell"/>
</dbReference>
<evidence type="ECO:0000313" key="8">
    <source>
        <dbReference type="EMBL" id="OJJ42669.1"/>
    </source>
</evidence>
<accession>A0A1L9S681</accession>
<proteinExistence type="inferred from homology"/>
<dbReference type="VEuPathDB" id="FungiDB:ASPZODRAFT_1285768"/>
<keyword evidence="4 6" id="KW-0472">Membrane</keyword>